<dbReference type="InterPro" id="IPR038050">
    <property type="entry name" value="Neuro_actylchol_rec"/>
</dbReference>
<name>A0A2P7EDU7_9SYNE</name>
<dbReference type="AlphaFoldDB" id="A0A2P7EDU7"/>
<reference evidence="3" key="1">
    <citation type="submission" date="2018-03" db="EMBL/GenBank/DDBJ databases">
        <title>Ecological and genomic features of two cosmopolitan and abundant freshwater picocyanobacteria.</title>
        <authorList>
            <person name="Cabello-Yeves P.J."/>
            <person name="Picazo A."/>
            <person name="Camacho A."/>
            <person name="Callieri C."/>
            <person name="Rosselli R."/>
            <person name="Roda-Garcia J."/>
            <person name="Coutinho F.H."/>
            <person name="Rodriguez-Valera F."/>
        </authorList>
    </citation>
    <scope>NUCLEOTIDE SEQUENCE [LARGE SCALE GENOMIC DNA]</scope>
    <source>
        <strain evidence="3">Tous</strain>
    </source>
</reference>
<dbReference type="InterPro" id="IPR036734">
    <property type="entry name" value="Neur_chan_lig-bd_sf"/>
</dbReference>
<proteinExistence type="predicted"/>
<organism evidence="2 3">
    <name type="scientific">Synechococcus lacustris str. Tous</name>
    <dbReference type="NCBI Taxonomy" id="1910958"/>
    <lineage>
        <taxon>Bacteria</taxon>
        <taxon>Bacillati</taxon>
        <taxon>Cyanobacteriota</taxon>
        <taxon>Cyanophyceae</taxon>
        <taxon>Synechococcales</taxon>
        <taxon>Synechococcaceae</taxon>
        <taxon>Synechococcus</taxon>
    </lineage>
</organism>
<comment type="caution">
    <text evidence="2">The sequence shown here is derived from an EMBL/GenBank/DDBJ whole genome shotgun (WGS) entry which is preliminary data.</text>
</comment>
<feature type="transmembrane region" description="Helical" evidence="1">
    <location>
        <begin position="343"/>
        <end position="361"/>
    </location>
</feature>
<gene>
    <name evidence="2" type="ORF">C7K08_08055</name>
</gene>
<sequence length="362" mass="40879">MGIKKVFILFFIGVFFSFSLGLGLQHHSFAAAPRQTESDLAVRPLDPKRDIEIGMHIENIYNLSLKDKTFNAEGWFWLKWPEAVQEIITKNKIPILEIVELVNQVETWDSNIQLDSNEPELQADGNRLQLVRFSAKFYDDAQNLKRFPFEYLELPITVETRPTIFSMADQAISLYPKLGTRGVLGQYAGLNGFELQGSSLTKSIYAYSTNFGESNGEKGAEFSRVDYTVNYATEFWPSFYQYIMPWLAVMAMLILAPNLEGKFTELRLAIPSTALLTLVFLQLGTSSDLPKLSYITFIDQLYLFGYIASIVLFALFVWGSNLYETAPAEQQQTVMLKINRIDLIYQISAIAGSGLIAVSASL</sequence>
<dbReference type="GO" id="GO:0005230">
    <property type="term" value="F:extracellular ligand-gated monoatomic ion channel activity"/>
    <property type="evidence" value="ECO:0007669"/>
    <property type="project" value="InterPro"/>
</dbReference>
<dbReference type="Gene3D" id="1.20.58.390">
    <property type="entry name" value="Neurotransmitter-gated ion-channel transmembrane domain"/>
    <property type="match status" value="1"/>
</dbReference>
<evidence type="ECO:0000313" key="2">
    <source>
        <dbReference type="EMBL" id="PSI01403.1"/>
    </source>
</evidence>
<feature type="transmembrane region" description="Helical" evidence="1">
    <location>
        <begin position="303"/>
        <end position="323"/>
    </location>
</feature>
<feature type="transmembrane region" description="Helical" evidence="1">
    <location>
        <begin position="266"/>
        <end position="283"/>
    </location>
</feature>
<evidence type="ECO:0000313" key="3">
    <source>
        <dbReference type="Proteomes" id="UP000240206"/>
    </source>
</evidence>
<dbReference type="RefSeq" id="WP_106500128.1">
    <property type="nucleotide sequence ID" value="NZ_PXVC01000032.1"/>
</dbReference>
<protein>
    <recommendedName>
        <fullName evidence="4">Neurotransmitter-gated ion-channel ligand-binding domain-containing protein</fullName>
    </recommendedName>
</protein>
<dbReference type="GO" id="GO:0016020">
    <property type="term" value="C:membrane"/>
    <property type="evidence" value="ECO:0007669"/>
    <property type="project" value="InterPro"/>
</dbReference>
<evidence type="ECO:0000256" key="1">
    <source>
        <dbReference type="SAM" id="Phobius"/>
    </source>
</evidence>
<dbReference type="EMBL" id="PXVC01000032">
    <property type="protein sequence ID" value="PSI01403.1"/>
    <property type="molecule type" value="Genomic_DNA"/>
</dbReference>
<keyword evidence="1" id="KW-0472">Membrane</keyword>
<keyword evidence="3" id="KW-1185">Reference proteome</keyword>
<dbReference type="Proteomes" id="UP000240206">
    <property type="component" value="Unassembled WGS sequence"/>
</dbReference>
<keyword evidence="1" id="KW-1133">Transmembrane helix</keyword>
<keyword evidence="1" id="KW-0812">Transmembrane</keyword>
<dbReference type="Gene3D" id="2.70.170.10">
    <property type="entry name" value="Neurotransmitter-gated ion-channel ligand-binding domain"/>
    <property type="match status" value="1"/>
</dbReference>
<dbReference type="STRING" id="1910958.BTM30_03260"/>
<accession>A0A2P7EDU7</accession>
<feature type="transmembrane region" description="Helical" evidence="1">
    <location>
        <begin position="239"/>
        <end position="259"/>
    </location>
</feature>
<evidence type="ECO:0008006" key="4">
    <source>
        <dbReference type="Google" id="ProtNLM"/>
    </source>
</evidence>